<sequence length="141" mass="15460">MKQVIKEAMGDCSTIGEFRFLLHCQECGRTWHSSPVRFSKAGTKPETEGMRAVFRTLYERERAAAREKAAAEASEIFSQCPVCGRLVCDRCFLICEDLDLCTACAEALQVRGDVVAGEASSPREFPAEAAGRISTEGDETT</sequence>
<gene>
    <name evidence="2" type="ORF">KQI82_14700</name>
</gene>
<comment type="caution">
    <text evidence="2">The sequence shown here is derived from an EMBL/GenBank/DDBJ whole genome shotgun (WGS) entry which is preliminary data.</text>
</comment>
<reference evidence="2 3" key="1">
    <citation type="submission" date="2021-06" db="EMBL/GenBank/DDBJ databases">
        <authorList>
            <person name="Sun Q."/>
            <person name="Li D."/>
        </authorList>
    </citation>
    <scope>NUCLEOTIDE SEQUENCE [LARGE SCALE GENOMIC DNA]</scope>
    <source>
        <strain evidence="2 3">MSJ-2</strain>
    </source>
</reference>
<evidence type="ECO:0008006" key="4">
    <source>
        <dbReference type="Google" id="ProtNLM"/>
    </source>
</evidence>
<dbReference type="RefSeq" id="WP_216633437.1">
    <property type="nucleotide sequence ID" value="NZ_JAHLQN010000001.1"/>
</dbReference>
<accession>A0ABS6FD00</accession>
<evidence type="ECO:0000313" key="3">
    <source>
        <dbReference type="Proteomes" id="UP000787672"/>
    </source>
</evidence>
<dbReference type="EMBL" id="JAHLQN010000001">
    <property type="protein sequence ID" value="MBU5628158.1"/>
    <property type="molecule type" value="Genomic_DNA"/>
</dbReference>
<dbReference type="Proteomes" id="UP000787672">
    <property type="component" value="Unassembled WGS sequence"/>
</dbReference>
<keyword evidence="3" id="KW-1185">Reference proteome</keyword>
<evidence type="ECO:0000256" key="1">
    <source>
        <dbReference type="SAM" id="MobiDB-lite"/>
    </source>
</evidence>
<proteinExistence type="predicted"/>
<feature type="region of interest" description="Disordered" evidence="1">
    <location>
        <begin position="120"/>
        <end position="141"/>
    </location>
</feature>
<protein>
    <recommendedName>
        <fullName evidence="4">B box-type domain-containing protein</fullName>
    </recommendedName>
</protein>
<name>A0ABS6FD00_9FIRM</name>
<organism evidence="2 3">
    <name type="scientific">Dysosmobacter acutus</name>
    <dbReference type="NCBI Taxonomy" id="2841504"/>
    <lineage>
        <taxon>Bacteria</taxon>
        <taxon>Bacillati</taxon>
        <taxon>Bacillota</taxon>
        <taxon>Clostridia</taxon>
        <taxon>Eubacteriales</taxon>
        <taxon>Oscillospiraceae</taxon>
        <taxon>Dysosmobacter</taxon>
    </lineage>
</organism>
<evidence type="ECO:0000313" key="2">
    <source>
        <dbReference type="EMBL" id="MBU5628158.1"/>
    </source>
</evidence>